<dbReference type="PANTHER" id="PTHR32063">
    <property type="match status" value="1"/>
</dbReference>
<dbReference type="InterPro" id="IPR027463">
    <property type="entry name" value="AcrB_DN_DC_subdom"/>
</dbReference>
<dbReference type="FunFam" id="1.20.1640.10:FF:000001">
    <property type="entry name" value="Efflux pump membrane transporter"/>
    <property type="match status" value="1"/>
</dbReference>
<keyword evidence="6 8" id="KW-1133">Transmembrane helix</keyword>
<keyword evidence="10" id="KW-1185">Reference proteome</keyword>
<reference evidence="9 10" key="1">
    <citation type="submission" date="2019-02" db="EMBL/GenBank/DDBJ databases">
        <title>Hansschlegelia quercus sp. nov., a novel methylotrophic bacterium from buds of oak (Quercus robur L.).</title>
        <authorList>
            <person name="Agafonova N.V."/>
            <person name="Kaparullina E.N."/>
            <person name="Grouzdev D.S."/>
            <person name="Doronina N.V."/>
        </authorList>
    </citation>
    <scope>NUCLEOTIDE SEQUENCE [LARGE SCALE GENOMIC DNA]</scope>
    <source>
        <strain evidence="9 10">Dub</strain>
    </source>
</reference>
<feature type="transmembrane region" description="Helical" evidence="8">
    <location>
        <begin position="469"/>
        <end position="487"/>
    </location>
</feature>
<evidence type="ECO:0000256" key="4">
    <source>
        <dbReference type="ARBA" id="ARBA00022519"/>
    </source>
</evidence>
<organism evidence="9 10">
    <name type="scientific">Hansschlegelia quercus</name>
    <dbReference type="NCBI Taxonomy" id="2528245"/>
    <lineage>
        <taxon>Bacteria</taxon>
        <taxon>Pseudomonadati</taxon>
        <taxon>Pseudomonadota</taxon>
        <taxon>Alphaproteobacteria</taxon>
        <taxon>Hyphomicrobiales</taxon>
        <taxon>Methylopilaceae</taxon>
        <taxon>Hansschlegelia</taxon>
    </lineage>
</organism>
<dbReference type="GO" id="GO:0005886">
    <property type="term" value="C:plasma membrane"/>
    <property type="evidence" value="ECO:0007669"/>
    <property type="project" value="UniProtKB-SubCell"/>
</dbReference>
<feature type="transmembrane region" description="Helical" evidence="8">
    <location>
        <begin position="342"/>
        <end position="359"/>
    </location>
</feature>
<feature type="transmembrane region" description="Helical" evidence="8">
    <location>
        <begin position="437"/>
        <end position="457"/>
    </location>
</feature>
<dbReference type="Gene3D" id="3.30.70.1440">
    <property type="entry name" value="Multidrug efflux transporter AcrB pore domain"/>
    <property type="match status" value="1"/>
</dbReference>
<dbReference type="GO" id="GO:0042910">
    <property type="term" value="F:xenobiotic transmembrane transporter activity"/>
    <property type="evidence" value="ECO:0007669"/>
    <property type="project" value="TreeGrafter"/>
</dbReference>
<evidence type="ECO:0000256" key="8">
    <source>
        <dbReference type="SAM" id="Phobius"/>
    </source>
</evidence>
<feature type="transmembrane region" description="Helical" evidence="8">
    <location>
        <begin position="532"/>
        <end position="552"/>
    </location>
</feature>
<dbReference type="RefSeq" id="WP_131003686.1">
    <property type="nucleotide sequence ID" value="NZ_JBHSZR010000013.1"/>
</dbReference>
<evidence type="ECO:0000256" key="7">
    <source>
        <dbReference type="ARBA" id="ARBA00023136"/>
    </source>
</evidence>
<evidence type="ECO:0000256" key="1">
    <source>
        <dbReference type="ARBA" id="ARBA00004429"/>
    </source>
</evidence>
<dbReference type="Gene3D" id="3.30.70.1320">
    <property type="entry name" value="Multidrug efflux transporter AcrB pore domain like"/>
    <property type="match status" value="1"/>
</dbReference>
<dbReference type="Gene3D" id="3.30.70.1430">
    <property type="entry name" value="Multidrug efflux transporter AcrB pore domain"/>
    <property type="match status" value="2"/>
</dbReference>
<dbReference type="FunFam" id="3.30.70.1430:FF:000001">
    <property type="entry name" value="Efflux pump membrane transporter"/>
    <property type="match status" value="1"/>
</dbReference>
<dbReference type="InterPro" id="IPR001036">
    <property type="entry name" value="Acrflvin-R"/>
</dbReference>
<feature type="transmembrane region" description="Helical" evidence="8">
    <location>
        <begin position="904"/>
        <end position="930"/>
    </location>
</feature>
<sequence length="1044" mass="110633">MIGGGAGGVSGSFIRRPIATSLLMAAVTLAGLAAFSRLPVAPLPQIDFPTIQISANLPGASPETMASSVAQPLERQFAQIPGVAELTSVSAIGATTITAEFELDRDIDAAAQDVQAAINAASGQLPQNLPSPPSYRKTNPADSPILLLSIRSDSMPLIEANDLADSRIAQQISQISGVGQVTVAGEQKPAIRVQIDPQKIAAKGLTLEDIRGVMATVTTDSPNGTLDGDKRAFTIYADGQLTEAAKWNDVILAYRDGAPIRVRDVGQAVPGPEDRLQAAWINGQRGLFLVIRKQPGANVVDTVDAVKAELPRLTAGLPPSLKVEIMSDRTTTIRASLEEVEMTLVITIALVVGVIFVFLRSLWATTIAALAVPISLLGACAVMYAFGYSLNNLSLMALVIAVGFVVDDAIVVIENIARHVEDGMAPFPAALKGAGEIGFTVVSISFSLIAAFIPLLLMGGIVGRLFREFAMTVAITIVVSAVVALTLTPMMSARFLKNEHHARHGRFYRAVEAGFGAMVRGYERGLDAALRFRLVTLLIFFATVGASVWLFFAIPKGFFPQQDTGLITASSEAAQDVSFAEMARRQEALDAIVLADPAVETMGSLIGASGGAAAPNAGRGFIQLKPQDQRDASADEIIARLRPKLAEVEGATLLLQSAQDVRLGARRTRTQYQYALQDANLESLNEYAPRMLEAMKKLPGLRDVASDQQDSGATLTLKIDRDQASRYGIQPQAIEDTLYDAFGQRQVAQFFTQLNSYKVILEAPAAQRGDVETLNRLYVRAPTSGEQVPLSALASWTTAQTAPLTINHQGQFPAVTLSFNLAPGVSLGQATEAIENAKRELGAPASLVGSFAGTAQAFQASISTVPALILVALIAVYIILGVLYESYVHPLTILSTLPSAGLGALGALYLAGFEFSLIGLIGIVLLIGIVKKNGIMMVDFAIAAERDEGLSSEQAIKKACLLRFRPILMTTLAAMLGGVPLMIGTGVGSELRQPLGYAMVGGLAVSQVLTLFTTPIVYLYLDRLAIRLRGKRHAHVAASPAPAE</sequence>
<evidence type="ECO:0000256" key="5">
    <source>
        <dbReference type="ARBA" id="ARBA00022692"/>
    </source>
</evidence>
<evidence type="ECO:0000256" key="6">
    <source>
        <dbReference type="ARBA" id="ARBA00022989"/>
    </source>
</evidence>
<keyword evidence="5 8" id="KW-0812">Transmembrane</keyword>
<feature type="transmembrane region" description="Helical" evidence="8">
    <location>
        <begin position="865"/>
        <end position="884"/>
    </location>
</feature>
<dbReference type="Gene3D" id="1.20.1640.10">
    <property type="entry name" value="Multidrug efflux transporter AcrB transmembrane domain"/>
    <property type="match status" value="2"/>
</dbReference>
<evidence type="ECO:0000256" key="3">
    <source>
        <dbReference type="ARBA" id="ARBA00022475"/>
    </source>
</evidence>
<comment type="caution">
    <text evidence="9">The sequence shown here is derived from an EMBL/GenBank/DDBJ whole genome shotgun (WGS) entry which is preliminary data.</text>
</comment>
<dbReference type="NCBIfam" id="NF033617">
    <property type="entry name" value="RND_permease_2"/>
    <property type="match status" value="1"/>
</dbReference>
<gene>
    <name evidence="9" type="ORF">EYR15_11480</name>
</gene>
<evidence type="ECO:0000256" key="2">
    <source>
        <dbReference type="ARBA" id="ARBA00022448"/>
    </source>
</evidence>
<evidence type="ECO:0000313" key="10">
    <source>
        <dbReference type="Proteomes" id="UP000291613"/>
    </source>
</evidence>
<dbReference type="AlphaFoldDB" id="A0A4Q9GG49"/>
<protein>
    <submittedName>
        <fullName evidence="9">Multidrug efflux RND transporter permease subunit</fullName>
    </submittedName>
</protein>
<dbReference type="Pfam" id="PF00873">
    <property type="entry name" value="ACR_tran"/>
    <property type="match status" value="1"/>
</dbReference>
<dbReference type="Gene3D" id="3.30.2090.10">
    <property type="entry name" value="Multidrug efflux transporter AcrB TolC docking domain, DN and DC subdomains"/>
    <property type="match status" value="2"/>
</dbReference>
<name>A0A4Q9GG49_9HYPH</name>
<feature type="transmembrane region" description="Helical" evidence="8">
    <location>
        <begin position="365"/>
        <end position="386"/>
    </location>
</feature>
<dbReference type="PRINTS" id="PR00702">
    <property type="entry name" value="ACRIFLAVINRP"/>
</dbReference>
<evidence type="ECO:0000313" key="9">
    <source>
        <dbReference type="EMBL" id="TBN52452.1"/>
    </source>
</evidence>
<dbReference type="PANTHER" id="PTHR32063:SF30">
    <property type="entry name" value="ACRB_ACRD_ACRF FAMILY PROTEIN"/>
    <property type="match status" value="1"/>
</dbReference>
<comment type="subcellular location">
    <subcellularLocation>
        <location evidence="1">Cell inner membrane</location>
        <topology evidence="1">Multi-pass membrane protein</topology>
    </subcellularLocation>
</comment>
<feature type="transmembrane region" description="Helical" evidence="8">
    <location>
        <begin position="967"/>
        <end position="989"/>
    </location>
</feature>
<keyword evidence="2" id="KW-0813">Transport</keyword>
<dbReference type="Proteomes" id="UP000291613">
    <property type="component" value="Unassembled WGS sequence"/>
</dbReference>
<accession>A0A4Q9GG49</accession>
<dbReference type="OrthoDB" id="9807350at2"/>
<keyword evidence="4" id="KW-0997">Cell inner membrane</keyword>
<feature type="transmembrane region" description="Helical" evidence="8">
    <location>
        <begin position="995"/>
        <end position="1021"/>
    </location>
</feature>
<dbReference type="EMBL" id="SIUB01000005">
    <property type="protein sequence ID" value="TBN52452.1"/>
    <property type="molecule type" value="Genomic_DNA"/>
</dbReference>
<feature type="transmembrane region" description="Helical" evidence="8">
    <location>
        <begin position="18"/>
        <end position="35"/>
    </location>
</feature>
<dbReference type="SUPFAM" id="SSF82714">
    <property type="entry name" value="Multidrug efflux transporter AcrB TolC docking domain, DN and DC subdomains"/>
    <property type="match status" value="2"/>
</dbReference>
<dbReference type="SUPFAM" id="SSF82866">
    <property type="entry name" value="Multidrug efflux transporter AcrB transmembrane domain"/>
    <property type="match status" value="2"/>
</dbReference>
<dbReference type="SUPFAM" id="SSF82693">
    <property type="entry name" value="Multidrug efflux transporter AcrB pore domain, PN1, PN2, PC1 and PC2 subdomains"/>
    <property type="match status" value="4"/>
</dbReference>
<keyword evidence="3" id="KW-1003">Cell membrane</keyword>
<keyword evidence="7 8" id="KW-0472">Membrane</keyword>
<proteinExistence type="predicted"/>